<protein>
    <submittedName>
        <fullName evidence="1">Uncharacterized protein</fullName>
    </submittedName>
</protein>
<evidence type="ECO:0000313" key="2">
    <source>
        <dbReference type="Proteomes" id="UP000823674"/>
    </source>
</evidence>
<name>A0ABQ7NIS7_BRACM</name>
<dbReference type="EMBL" id="JADBGQ010000002">
    <property type="protein sequence ID" value="KAG5410745.1"/>
    <property type="molecule type" value="Genomic_DNA"/>
</dbReference>
<proteinExistence type="predicted"/>
<comment type="caution">
    <text evidence="1">The sequence shown here is derived from an EMBL/GenBank/DDBJ whole genome shotgun (WGS) entry which is preliminary data.</text>
</comment>
<reference evidence="1 2" key="1">
    <citation type="submission" date="2021-03" db="EMBL/GenBank/DDBJ databases">
        <authorList>
            <person name="King G.J."/>
            <person name="Bancroft I."/>
            <person name="Baten A."/>
            <person name="Bloomfield J."/>
            <person name="Borpatragohain P."/>
            <person name="He Z."/>
            <person name="Irish N."/>
            <person name="Irwin J."/>
            <person name="Liu K."/>
            <person name="Mauleon R.P."/>
            <person name="Moore J."/>
            <person name="Morris R."/>
            <person name="Ostergaard L."/>
            <person name="Wang B."/>
            <person name="Wells R."/>
        </authorList>
    </citation>
    <scope>NUCLEOTIDE SEQUENCE [LARGE SCALE GENOMIC DNA]</scope>
    <source>
        <strain evidence="1">R-o-18</strain>
        <tissue evidence="1">Leaf</tissue>
    </source>
</reference>
<dbReference type="PANTHER" id="PTHR46183:SF18">
    <property type="entry name" value="PROTEIN PHOX1"/>
    <property type="match status" value="1"/>
</dbReference>
<gene>
    <name evidence="1" type="primary">A02g506990.1_BraROA</name>
    <name evidence="1" type="ORF">IGI04_007064</name>
</gene>
<dbReference type="PANTHER" id="PTHR46183">
    <property type="entry name" value="PROTEIN CLMP1"/>
    <property type="match status" value="1"/>
</dbReference>
<accession>A0ABQ7NIS7</accession>
<dbReference type="Proteomes" id="UP000823674">
    <property type="component" value="Chromosome A02"/>
</dbReference>
<feature type="non-terminal residue" evidence="1">
    <location>
        <position position="154"/>
    </location>
</feature>
<organism evidence="1 2">
    <name type="scientific">Brassica rapa subsp. trilocularis</name>
    <dbReference type="NCBI Taxonomy" id="1813537"/>
    <lineage>
        <taxon>Eukaryota</taxon>
        <taxon>Viridiplantae</taxon>
        <taxon>Streptophyta</taxon>
        <taxon>Embryophyta</taxon>
        <taxon>Tracheophyta</taxon>
        <taxon>Spermatophyta</taxon>
        <taxon>Magnoliopsida</taxon>
        <taxon>eudicotyledons</taxon>
        <taxon>Gunneridae</taxon>
        <taxon>Pentapetalae</taxon>
        <taxon>rosids</taxon>
        <taxon>malvids</taxon>
        <taxon>Brassicales</taxon>
        <taxon>Brassicaceae</taxon>
        <taxon>Brassiceae</taxon>
        <taxon>Brassica</taxon>
    </lineage>
</organism>
<dbReference type="InterPro" id="IPR044517">
    <property type="entry name" value="PHOX1-4"/>
</dbReference>
<sequence>MEERRLNGISNFDQHKEMLQKLGLDGMFCETSDEENTEKTANMSSQINLLWGSLLYERSIVEYKLGLPTWDECMEVAVEKFELAGASATDIAVMVKNHCSNENALEGMGFKIDEIVQAWNEMYDAKRWQIGVPSFRLEPLFRRRSPKLHDILEN</sequence>
<keyword evidence="2" id="KW-1185">Reference proteome</keyword>
<evidence type="ECO:0000313" key="1">
    <source>
        <dbReference type="EMBL" id="KAG5410745.1"/>
    </source>
</evidence>